<dbReference type="EMBL" id="GGMR01002963">
    <property type="protein sequence ID" value="MBY15582.1"/>
    <property type="molecule type" value="Transcribed_RNA"/>
</dbReference>
<dbReference type="AlphaFoldDB" id="A0A2S2NF85"/>
<name>A0A2S2NF85_SCHGA</name>
<sequence>MRERSGAVQTMWALVDSASQVSIITAACVKRLGLKPARWTAPISGLSRTTVAEVQGRVECIVQPRFASDPVLPVQAWVLPTITTLTSDLPQKSLAACVHIRRDFARAAERECELDALVSLHLASPRLGGARSEGGFLCPSQRTRG</sequence>
<protein>
    <submittedName>
        <fullName evidence="1">Uncharacterized protein</fullName>
    </submittedName>
</protein>
<dbReference type="PROSITE" id="PS51257">
    <property type="entry name" value="PROKAR_LIPOPROTEIN"/>
    <property type="match status" value="1"/>
</dbReference>
<gene>
    <name evidence="1" type="ORF">g.14207</name>
</gene>
<evidence type="ECO:0000313" key="1">
    <source>
        <dbReference type="EMBL" id="MBY15582.1"/>
    </source>
</evidence>
<proteinExistence type="predicted"/>
<dbReference type="InterPro" id="IPR021109">
    <property type="entry name" value="Peptidase_aspartic_dom_sf"/>
</dbReference>
<dbReference type="Gene3D" id="2.40.70.10">
    <property type="entry name" value="Acid Proteases"/>
    <property type="match status" value="1"/>
</dbReference>
<reference evidence="1" key="1">
    <citation type="submission" date="2018-04" db="EMBL/GenBank/DDBJ databases">
        <title>Transcriptome of Schizaphis graminum biotype I.</title>
        <authorList>
            <person name="Scully E.D."/>
            <person name="Geib S.M."/>
            <person name="Palmer N.A."/>
            <person name="Koch K."/>
            <person name="Bradshaw J."/>
            <person name="Heng-Moss T."/>
            <person name="Sarath G."/>
        </authorList>
    </citation>
    <scope>NUCLEOTIDE SEQUENCE</scope>
</reference>
<accession>A0A2S2NF85</accession>
<organism evidence="1">
    <name type="scientific">Schizaphis graminum</name>
    <name type="common">Green bug aphid</name>
    <dbReference type="NCBI Taxonomy" id="13262"/>
    <lineage>
        <taxon>Eukaryota</taxon>
        <taxon>Metazoa</taxon>
        <taxon>Ecdysozoa</taxon>
        <taxon>Arthropoda</taxon>
        <taxon>Hexapoda</taxon>
        <taxon>Insecta</taxon>
        <taxon>Pterygota</taxon>
        <taxon>Neoptera</taxon>
        <taxon>Paraneoptera</taxon>
        <taxon>Hemiptera</taxon>
        <taxon>Sternorrhyncha</taxon>
        <taxon>Aphidomorpha</taxon>
        <taxon>Aphidoidea</taxon>
        <taxon>Aphididae</taxon>
        <taxon>Aphidini</taxon>
        <taxon>Schizaphis</taxon>
    </lineage>
</organism>